<accession>A0A515D9U1</accession>
<dbReference type="RefSeq" id="WP_142818350.1">
    <property type="nucleotide sequence ID" value="NZ_CP035503.1"/>
</dbReference>
<dbReference type="OrthoDB" id="8780389at2"/>
<dbReference type="EMBL" id="CP035503">
    <property type="protein sequence ID" value="QDL37182.1"/>
    <property type="molecule type" value="Genomic_DNA"/>
</dbReference>
<organism evidence="2 3">
    <name type="scientific">Rhodoferax sediminis</name>
    <dbReference type="NCBI Taxonomy" id="2509614"/>
    <lineage>
        <taxon>Bacteria</taxon>
        <taxon>Pseudomonadati</taxon>
        <taxon>Pseudomonadota</taxon>
        <taxon>Betaproteobacteria</taxon>
        <taxon>Burkholderiales</taxon>
        <taxon>Comamonadaceae</taxon>
        <taxon>Rhodoferax</taxon>
    </lineage>
</organism>
<dbReference type="KEGG" id="rhf:EUB48_07695"/>
<dbReference type="Proteomes" id="UP000316798">
    <property type="component" value="Chromosome"/>
</dbReference>
<dbReference type="AlphaFoldDB" id="A0A515D9U1"/>
<dbReference type="Pfam" id="PF16074">
    <property type="entry name" value="PilW"/>
    <property type="match status" value="1"/>
</dbReference>
<evidence type="ECO:0000313" key="3">
    <source>
        <dbReference type="Proteomes" id="UP000316798"/>
    </source>
</evidence>
<proteinExistence type="predicted"/>
<protein>
    <submittedName>
        <fullName evidence="2">Prepilin-type cleavage/methylation domain-containing protein</fullName>
    </submittedName>
</protein>
<dbReference type="InterPro" id="IPR032092">
    <property type="entry name" value="PilW"/>
</dbReference>
<keyword evidence="1" id="KW-0812">Transmembrane</keyword>
<dbReference type="Pfam" id="PF07963">
    <property type="entry name" value="N_methyl"/>
    <property type="match status" value="1"/>
</dbReference>
<evidence type="ECO:0000313" key="2">
    <source>
        <dbReference type="EMBL" id="QDL37182.1"/>
    </source>
</evidence>
<keyword evidence="1" id="KW-0472">Membrane</keyword>
<keyword evidence="3" id="KW-1185">Reference proteome</keyword>
<dbReference type="InterPro" id="IPR012902">
    <property type="entry name" value="N_methyl_site"/>
</dbReference>
<name>A0A515D9U1_9BURK</name>
<dbReference type="GO" id="GO:0043683">
    <property type="term" value="P:type IV pilus assembly"/>
    <property type="evidence" value="ECO:0007669"/>
    <property type="project" value="InterPro"/>
</dbReference>
<keyword evidence="1" id="KW-1133">Transmembrane helix</keyword>
<sequence>MTPIPVRRLTSSMFRQRGLTMIELLVALTISILIALAAVAALIVTRQGFNTVDAASQLRDNGRFAADLIQRVAVQTGYLDLPYLPYTATPAPATAGMPTNPDPNINGFNNALLATGTDPLNSPPTSRVAGADGYGSDILILRYRTGETFPGSGKSDKSMIDCSGYSRDPVTYGKYDRMVSIIHVALSQGEPSLMCSSLNPAKGEFSTQPIVQGVENFQVLYGVDGVTAGVPPAAAADGVPDRYLRADQLTVAGDPVGTNANWRRVRSLRIGMVLRGPPNSAQEKTAQTFYPFGAAKSSTTGLAGSAMSSASDPGTVFTPAVDGRLRQVITFTVHLRNDQGL</sequence>
<evidence type="ECO:0000256" key="1">
    <source>
        <dbReference type="SAM" id="Phobius"/>
    </source>
</evidence>
<gene>
    <name evidence="2" type="ORF">EUB48_07695</name>
</gene>
<feature type="transmembrane region" description="Helical" evidence="1">
    <location>
        <begin position="21"/>
        <end position="44"/>
    </location>
</feature>
<reference evidence="2 3" key="1">
    <citation type="submission" date="2019-01" db="EMBL/GenBank/DDBJ databases">
        <title>Genomic insights into a novel species Rhodoferax sp.</title>
        <authorList>
            <person name="Jin L."/>
        </authorList>
    </citation>
    <scope>NUCLEOTIDE SEQUENCE [LARGE SCALE GENOMIC DNA]</scope>
    <source>
        <strain evidence="2 3">CHu59-6-5</strain>
    </source>
</reference>